<dbReference type="InterPro" id="IPR050808">
    <property type="entry name" value="Phage_Integrase"/>
</dbReference>
<keyword evidence="3" id="KW-0238">DNA-binding</keyword>
<dbReference type="InterPro" id="IPR002104">
    <property type="entry name" value="Integrase_catalytic"/>
</dbReference>
<dbReference type="GO" id="GO:0003677">
    <property type="term" value="F:DNA binding"/>
    <property type="evidence" value="ECO:0007669"/>
    <property type="project" value="UniProtKB-KW"/>
</dbReference>
<accession>A0AAE5AXS8</accession>
<reference evidence="7 8" key="1">
    <citation type="submission" date="2019-12" db="EMBL/GenBank/DDBJ databases">
        <title>Whole-genome sequencing of Allorhizobium vitis.</title>
        <authorList>
            <person name="Gan H.M."/>
            <person name="Szegedi E."/>
            <person name="Burr T."/>
            <person name="Savka M.A."/>
        </authorList>
    </citation>
    <scope>NUCLEOTIDE SEQUENCE [LARGE SCALE GENOMIC DNA]</scope>
    <source>
        <strain evidence="7 8">CG989</strain>
    </source>
</reference>
<keyword evidence="4" id="KW-0233">DNA recombination</keyword>
<evidence type="ECO:0000256" key="3">
    <source>
        <dbReference type="ARBA" id="ARBA00023125"/>
    </source>
</evidence>
<keyword evidence="2" id="KW-0229">DNA integration</keyword>
<evidence type="ECO:0000256" key="4">
    <source>
        <dbReference type="ARBA" id="ARBA00023172"/>
    </source>
</evidence>
<evidence type="ECO:0000313" key="7">
    <source>
        <dbReference type="EMBL" id="MUZ59560.1"/>
    </source>
</evidence>
<dbReference type="RefSeq" id="WP_156548684.1">
    <property type="nucleotide sequence ID" value="NZ_JABAEJ010000006.1"/>
</dbReference>
<dbReference type="InterPro" id="IPR010998">
    <property type="entry name" value="Integrase_recombinase_N"/>
</dbReference>
<dbReference type="Pfam" id="PF00589">
    <property type="entry name" value="Phage_integrase"/>
    <property type="match status" value="1"/>
</dbReference>
<dbReference type="InterPro" id="IPR013762">
    <property type="entry name" value="Integrase-like_cat_sf"/>
</dbReference>
<dbReference type="InterPro" id="IPR011010">
    <property type="entry name" value="DNA_brk_join_enz"/>
</dbReference>
<dbReference type="EMBL" id="WPHM01000011">
    <property type="protein sequence ID" value="MUZ59560.1"/>
    <property type="molecule type" value="Genomic_DNA"/>
</dbReference>
<comment type="similarity">
    <text evidence="1">Belongs to the 'phage' integrase family.</text>
</comment>
<dbReference type="Proteomes" id="UP000436692">
    <property type="component" value="Unassembled WGS sequence"/>
</dbReference>
<sequence length="365" mass="41709">MKQERIRRENRYKGWKIFQDKKPPFKWRAYHRTSGKKIDCDQFQPYTLAFDMEIHRLNEAMKEHEAKPGTLGMLIALYRKTVFTSGDLAARTISDYESKFEYLRPISDVALTKFDTPLIVKIRDKARLSKKDHFANYLVRVLSLLFAWGKERGYVKDNPAAGLKAIRRRRGQADANRPWTDAERHAVVAALPPHMRLPMALMMFYGLDPQDALGLPRSAISNGRINTRRGKTEEPVFLPLVDPVKAALEEAPAHDAITLCATMRGRPWTYNGFSTNWAKIKARLEKEGLVQPGLTLKGLRHTVATILREMGQDYGAIQLVLGHKTEAMARHYSKRADMSHKTQATVTSLEAEMNRRKTKPVKPAD</sequence>
<dbReference type="PROSITE" id="PS51898">
    <property type="entry name" value="TYR_RECOMBINASE"/>
    <property type="match status" value="1"/>
</dbReference>
<feature type="compositionally biased region" description="Basic residues" evidence="5">
    <location>
        <begin position="356"/>
        <end position="365"/>
    </location>
</feature>
<dbReference type="GO" id="GO:0006310">
    <property type="term" value="P:DNA recombination"/>
    <property type="evidence" value="ECO:0007669"/>
    <property type="project" value="UniProtKB-KW"/>
</dbReference>
<evidence type="ECO:0000259" key="6">
    <source>
        <dbReference type="PROSITE" id="PS51898"/>
    </source>
</evidence>
<feature type="region of interest" description="Disordered" evidence="5">
    <location>
        <begin position="335"/>
        <end position="365"/>
    </location>
</feature>
<gene>
    <name evidence="7" type="ORF">GOZ95_19130</name>
</gene>
<evidence type="ECO:0000313" key="8">
    <source>
        <dbReference type="Proteomes" id="UP000436692"/>
    </source>
</evidence>
<dbReference type="AlphaFoldDB" id="A0AAE5AXS8"/>
<evidence type="ECO:0000256" key="1">
    <source>
        <dbReference type="ARBA" id="ARBA00008857"/>
    </source>
</evidence>
<name>A0AAE5AXS8_AGRVI</name>
<proteinExistence type="inferred from homology"/>
<dbReference type="SUPFAM" id="SSF56349">
    <property type="entry name" value="DNA breaking-rejoining enzymes"/>
    <property type="match status" value="1"/>
</dbReference>
<evidence type="ECO:0000256" key="2">
    <source>
        <dbReference type="ARBA" id="ARBA00022908"/>
    </source>
</evidence>
<dbReference type="Gene3D" id="1.10.443.10">
    <property type="entry name" value="Intergrase catalytic core"/>
    <property type="match status" value="1"/>
</dbReference>
<protein>
    <submittedName>
        <fullName evidence="7">Tyrosine-type recombinase/integrase</fullName>
    </submittedName>
</protein>
<comment type="caution">
    <text evidence="7">The sequence shown here is derived from an EMBL/GenBank/DDBJ whole genome shotgun (WGS) entry which is preliminary data.</text>
</comment>
<dbReference type="GO" id="GO:0015074">
    <property type="term" value="P:DNA integration"/>
    <property type="evidence" value="ECO:0007669"/>
    <property type="project" value="UniProtKB-KW"/>
</dbReference>
<feature type="domain" description="Tyr recombinase" evidence="6">
    <location>
        <begin position="174"/>
        <end position="346"/>
    </location>
</feature>
<dbReference type="PANTHER" id="PTHR30629">
    <property type="entry name" value="PROPHAGE INTEGRASE"/>
    <property type="match status" value="1"/>
</dbReference>
<dbReference type="Gene3D" id="1.10.150.130">
    <property type="match status" value="1"/>
</dbReference>
<organism evidence="7 8">
    <name type="scientific">Agrobacterium vitis</name>
    <name type="common">Rhizobium vitis</name>
    <dbReference type="NCBI Taxonomy" id="373"/>
    <lineage>
        <taxon>Bacteria</taxon>
        <taxon>Pseudomonadati</taxon>
        <taxon>Pseudomonadota</taxon>
        <taxon>Alphaproteobacteria</taxon>
        <taxon>Hyphomicrobiales</taxon>
        <taxon>Rhizobiaceae</taxon>
        <taxon>Rhizobium/Agrobacterium group</taxon>
        <taxon>Agrobacterium</taxon>
    </lineage>
</organism>
<evidence type="ECO:0000256" key="5">
    <source>
        <dbReference type="SAM" id="MobiDB-lite"/>
    </source>
</evidence>
<dbReference type="PANTHER" id="PTHR30629:SF2">
    <property type="entry name" value="PROPHAGE INTEGRASE INTS-RELATED"/>
    <property type="match status" value="1"/>
</dbReference>